<organism>
    <name type="scientific">Culex quinquefasciatus</name>
    <name type="common">Southern house mosquito</name>
    <name type="synonym">Culex pungens</name>
    <dbReference type="NCBI Taxonomy" id="7176"/>
    <lineage>
        <taxon>Eukaryota</taxon>
        <taxon>Metazoa</taxon>
        <taxon>Ecdysozoa</taxon>
        <taxon>Arthropoda</taxon>
        <taxon>Hexapoda</taxon>
        <taxon>Insecta</taxon>
        <taxon>Pterygota</taxon>
        <taxon>Neoptera</taxon>
        <taxon>Endopterygota</taxon>
        <taxon>Diptera</taxon>
        <taxon>Nematocera</taxon>
        <taxon>Culicoidea</taxon>
        <taxon>Culicidae</taxon>
        <taxon>Culicinae</taxon>
        <taxon>Culicini</taxon>
        <taxon>Culex</taxon>
        <taxon>Culex</taxon>
    </lineage>
</organism>
<dbReference type="eggNOG" id="KOG0652">
    <property type="taxonomic scope" value="Eukaryota"/>
</dbReference>
<evidence type="ECO:0000256" key="1">
    <source>
        <dbReference type="ARBA" id="ARBA00022741"/>
    </source>
</evidence>
<dbReference type="GO" id="GO:0005524">
    <property type="term" value="F:ATP binding"/>
    <property type="evidence" value="ECO:0007669"/>
    <property type="project" value="UniProtKB-KW"/>
</dbReference>
<evidence type="ECO:0000313" key="5">
    <source>
        <dbReference type="Proteomes" id="UP000002320"/>
    </source>
</evidence>
<keyword evidence="2" id="KW-0067">ATP-binding</keyword>
<dbReference type="AlphaFoldDB" id="B0WT93"/>
<sequence length="251" mass="28461">MNMTSLSQVPCSWWWPESVSVYLASVGGIRWLCQASIVIVRYSKHLLIQPEQQQSRAEPVLPASEPDNRDGIPRIDVDLQETEDDRAVVVLDYQRKGKRPVIKTTTRQTYFLLVIGLVVPEKLKLGDESEQGLTLPAEYYARVKAKEVDERPTEHYSGFDGLDKQIQELIEAVVLPMTHKDMFKNLGIHPPKGVLHVAARFRLSTFLKLAGLQLVQMFIGDRAKLVRDAFALAKEKSPAITSCTRLHCRRI</sequence>
<evidence type="ECO:0000313" key="3">
    <source>
        <dbReference type="EMBL" id="EDS34242.1"/>
    </source>
</evidence>
<dbReference type="Proteomes" id="UP000002320">
    <property type="component" value="Unassembled WGS sequence"/>
</dbReference>
<keyword evidence="3" id="KW-0378">Hydrolase</keyword>
<dbReference type="InParanoid" id="B0WT93"/>
<evidence type="ECO:0000313" key="4">
    <source>
        <dbReference type="EnsemblMetazoa" id="CPIJ009889-PA"/>
    </source>
</evidence>
<accession>B0WT93</accession>
<dbReference type="PANTHER" id="PTHR23073">
    <property type="entry name" value="26S PROTEASOME REGULATORY SUBUNIT"/>
    <property type="match status" value="1"/>
</dbReference>
<dbReference type="KEGG" id="cqu:CpipJ_CPIJ009889"/>
<name>B0WT93_CULQU</name>
<dbReference type="InterPro" id="IPR050221">
    <property type="entry name" value="26S_Proteasome_ATPase"/>
</dbReference>
<dbReference type="VEuPathDB" id="VectorBase:CQUJHB011773"/>
<dbReference type="GO" id="GO:0008233">
    <property type="term" value="F:peptidase activity"/>
    <property type="evidence" value="ECO:0007669"/>
    <property type="project" value="UniProtKB-KW"/>
</dbReference>
<dbReference type="GO" id="GO:0006508">
    <property type="term" value="P:proteolysis"/>
    <property type="evidence" value="ECO:0007669"/>
    <property type="project" value="UniProtKB-KW"/>
</dbReference>
<dbReference type="VEuPathDB" id="VectorBase:CPIJ009889"/>
<reference evidence="4" key="2">
    <citation type="submission" date="2021-02" db="UniProtKB">
        <authorList>
            <consortium name="EnsemblMetazoa"/>
        </authorList>
    </citation>
    <scope>IDENTIFICATION</scope>
    <source>
        <strain evidence="4">JHB</strain>
    </source>
</reference>
<gene>
    <name evidence="4" type="primary">6042862</name>
    <name evidence="3" type="ORF">CpipJ_CPIJ009889</name>
</gene>
<dbReference type="EnsemblMetazoa" id="CPIJ009889-RA">
    <property type="protein sequence ID" value="CPIJ009889-PA"/>
    <property type="gene ID" value="CPIJ009889"/>
</dbReference>
<dbReference type="Gene3D" id="3.40.50.300">
    <property type="entry name" value="P-loop containing nucleotide triphosphate hydrolases"/>
    <property type="match status" value="1"/>
</dbReference>
<keyword evidence="5" id="KW-1185">Reference proteome</keyword>
<protein>
    <submittedName>
        <fullName evidence="3 4">26S protease regulatory subunit 6a</fullName>
    </submittedName>
</protein>
<dbReference type="InterPro" id="IPR027417">
    <property type="entry name" value="P-loop_NTPase"/>
</dbReference>
<dbReference type="OrthoDB" id="1937997at2759"/>
<evidence type="ECO:0000256" key="2">
    <source>
        <dbReference type="ARBA" id="ARBA00022840"/>
    </source>
</evidence>
<keyword evidence="3" id="KW-0645">Protease</keyword>
<dbReference type="STRING" id="7176.B0WT93"/>
<proteinExistence type="predicted"/>
<keyword evidence="1" id="KW-0547">Nucleotide-binding</keyword>
<reference evidence="3" key="1">
    <citation type="submission" date="2007-03" db="EMBL/GenBank/DDBJ databases">
        <title>Annotation of Culex pipiens quinquefasciatus.</title>
        <authorList>
            <consortium name="The Broad Institute Genome Sequencing Platform"/>
            <person name="Atkinson P.W."/>
            <person name="Hemingway J."/>
            <person name="Christensen B.M."/>
            <person name="Higgs S."/>
            <person name="Kodira C."/>
            <person name="Hannick L."/>
            <person name="Megy K."/>
            <person name="O'Leary S."/>
            <person name="Pearson M."/>
            <person name="Haas B.J."/>
            <person name="Mauceli E."/>
            <person name="Wortman J.R."/>
            <person name="Lee N.H."/>
            <person name="Guigo R."/>
            <person name="Stanke M."/>
            <person name="Alvarado L."/>
            <person name="Amedeo P."/>
            <person name="Antoine C.H."/>
            <person name="Arensburger P."/>
            <person name="Bidwell S.L."/>
            <person name="Crawford M."/>
            <person name="Camaro F."/>
            <person name="Devon K."/>
            <person name="Engels R."/>
            <person name="Hammond M."/>
            <person name="Howarth C."/>
            <person name="Koehrsen M."/>
            <person name="Lawson D."/>
            <person name="Montgomery P."/>
            <person name="Nene V."/>
            <person name="Nusbaum C."/>
            <person name="Puiu D."/>
            <person name="Romero-Severson J."/>
            <person name="Severson D.W."/>
            <person name="Shumway M."/>
            <person name="Sisk P."/>
            <person name="Stolte C."/>
            <person name="Zeng Q."/>
            <person name="Eisenstadt E."/>
            <person name="Fraser-Liggett C."/>
            <person name="Strausberg R."/>
            <person name="Galagan J."/>
            <person name="Birren B."/>
            <person name="Collins F.H."/>
        </authorList>
    </citation>
    <scope>NUCLEOTIDE SEQUENCE [LARGE SCALE GENOMIC DNA]</scope>
    <source>
        <strain evidence="3">JHB</strain>
    </source>
</reference>
<dbReference type="HOGENOM" id="CLU_000688_2_4_1"/>
<dbReference type="EMBL" id="DS232081">
    <property type="protein sequence ID" value="EDS34242.1"/>
    <property type="molecule type" value="Genomic_DNA"/>
</dbReference>